<evidence type="ECO:0000313" key="4">
    <source>
        <dbReference type="RefSeq" id="XP_021838331.1"/>
    </source>
</evidence>
<dbReference type="PANTHER" id="PTHR31325">
    <property type="entry name" value="OS01G0798800 PROTEIN-RELATED"/>
    <property type="match status" value="1"/>
</dbReference>
<evidence type="ECO:0000259" key="2">
    <source>
        <dbReference type="Pfam" id="PF13968"/>
    </source>
</evidence>
<organism evidence="3 4">
    <name type="scientific">Spinacia oleracea</name>
    <name type="common">Spinach</name>
    <dbReference type="NCBI Taxonomy" id="3562"/>
    <lineage>
        <taxon>Eukaryota</taxon>
        <taxon>Viridiplantae</taxon>
        <taxon>Streptophyta</taxon>
        <taxon>Embryophyta</taxon>
        <taxon>Tracheophyta</taxon>
        <taxon>Spermatophyta</taxon>
        <taxon>Magnoliopsida</taxon>
        <taxon>eudicotyledons</taxon>
        <taxon>Gunneridae</taxon>
        <taxon>Pentapetalae</taxon>
        <taxon>Caryophyllales</taxon>
        <taxon>Chenopodiaceae</taxon>
        <taxon>Chenopodioideae</taxon>
        <taxon>Anserineae</taxon>
        <taxon>Spinacia</taxon>
    </lineage>
</organism>
<evidence type="ECO:0000256" key="1">
    <source>
        <dbReference type="SAM" id="Phobius"/>
    </source>
</evidence>
<dbReference type="OrthoDB" id="1689146at2759"/>
<proteinExistence type="predicted"/>
<dbReference type="AlphaFoldDB" id="A0A9R0JKQ4"/>
<dbReference type="GeneID" id="110778081"/>
<dbReference type="RefSeq" id="XP_021838331.1">
    <property type="nucleotide sequence ID" value="XM_021982639.2"/>
</dbReference>
<evidence type="ECO:0000313" key="3">
    <source>
        <dbReference type="Proteomes" id="UP000813463"/>
    </source>
</evidence>
<dbReference type="Proteomes" id="UP000813463">
    <property type="component" value="Chromosome 1"/>
</dbReference>
<feature type="transmembrane region" description="Helical" evidence="1">
    <location>
        <begin position="21"/>
        <end position="40"/>
    </location>
</feature>
<reference evidence="4" key="2">
    <citation type="submission" date="2025-08" db="UniProtKB">
        <authorList>
            <consortium name="RefSeq"/>
        </authorList>
    </citation>
    <scope>IDENTIFICATION</scope>
    <source>
        <tissue evidence="4">Leaf</tissue>
    </source>
</reference>
<gene>
    <name evidence="4" type="primary">LOC110778081</name>
</gene>
<sequence>MGNTSVIEKVMQLWNTWDDRFFMLTSLLIQALLTILAPYRKRSASRLVKFCLWLLYLSADAVALFTIGLITSSQDINSPQRQDLLAFWAPFLLLHLGGPDTITALALEDNELWHRHALQLAIQLIVTLYVFVQSLRGDNRLWLPTVLMYVDGCIKYTERTEALYFASMNSFRESLASKPHSGPDYARFSEPINPSVTGAHVITIQDSKKSLGRDYQDDLNHSSKDGVPCDTKYTRNYACTLKDADAEEEENVMIKDAYKFYTKFKGLLADAFLSLEDREESRSFFLDKAASKVYRVVEIELNFVYDIFYTKVFLLQKKRAYVRILSFLSVVAALLLFSFKDKTEYHDTDVGITFALLGGAIALDLFVVLMLMVSDWWIIITPKFGIPKYVRFYLIQFLKLLRFTRGHSRSRWARSISRYNLLDRCFKDPPSFLKFIFIRRIREFLMGVLYVETKQIDEQLVVNFIIEELQKKAKLATDIKTSKEVYSARGNLVLENDYFLVSEYLNPWTLDVEYDESVLIWHLATDICYWTSDDSVRQTDYANFCKQVSDYMTYLLLRQQSLVSLVVGMSEIRFEDTCEEAKKVMNRNASSSWIGRVCAGVKKFICKKLVCQISSIGNQNQCPKTDDLLFQEFCNKVLNAQVQPVDGVIAEGEKTKSVLVDACLLAKQLKMFGNIQWEITSKVWVELLCYAATRCSPKSHVAQLSKGGELITLVWLLMAHLGLGERFLQNQGFGWTKLIIHK</sequence>
<feature type="transmembrane region" description="Helical" evidence="1">
    <location>
        <begin position="52"/>
        <end position="72"/>
    </location>
</feature>
<feature type="transmembrane region" description="Helical" evidence="1">
    <location>
        <begin position="351"/>
        <end position="373"/>
    </location>
</feature>
<feature type="transmembrane region" description="Helical" evidence="1">
    <location>
        <begin position="320"/>
        <end position="339"/>
    </location>
</feature>
<feature type="domain" description="DUF4220" evidence="2">
    <location>
        <begin position="53"/>
        <end position="423"/>
    </location>
</feature>
<accession>A0A9R0JKQ4</accession>
<dbReference type="Pfam" id="PF04578">
    <property type="entry name" value="DUF594"/>
    <property type="match status" value="1"/>
</dbReference>
<keyword evidence="1" id="KW-1133">Transmembrane helix</keyword>
<dbReference type="InterPro" id="IPR025315">
    <property type="entry name" value="DUF4220"/>
</dbReference>
<keyword evidence="1" id="KW-0472">Membrane</keyword>
<reference evidence="3" key="1">
    <citation type="journal article" date="2021" name="Nat. Commun.">
        <title>Genomic analyses provide insights into spinach domestication and the genetic basis of agronomic traits.</title>
        <authorList>
            <person name="Cai X."/>
            <person name="Sun X."/>
            <person name="Xu C."/>
            <person name="Sun H."/>
            <person name="Wang X."/>
            <person name="Ge C."/>
            <person name="Zhang Z."/>
            <person name="Wang Q."/>
            <person name="Fei Z."/>
            <person name="Jiao C."/>
            <person name="Wang Q."/>
        </authorList>
    </citation>
    <scope>NUCLEOTIDE SEQUENCE [LARGE SCALE GENOMIC DNA]</scope>
    <source>
        <strain evidence="3">cv. Varoflay</strain>
    </source>
</reference>
<keyword evidence="1" id="KW-0812">Transmembrane</keyword>
<keyword evidence="3" id="KW-1185">Reference proteome</keyword>
<dbReference type="InterPro" id="IPR007658">
    <property type="entry name" value="DUF594"/>
</dbReference>
<dbReference type="Pfam" id="PF13968">
    <property type="entry name" value="DUF4220"/>
    <property type="match status" value="1"/>
</dbReference>
<protein>
    <submittedName>
        <fullName evidence="4">Uncharacterized protein isoform X1</fullName>
    </submittedName>
</protein>
<name>A0A9R0JKQ4_SPIOL</name>
<dbReference type="KEGG" id="soe:110778081"/>